<dbReference type="Proteomes" id="UP000051681">
    <property type="component" value="Unassembled WGS sequence"/>
</dbReference>
<evidence type="ECO:0008006" key="4">
    <source>
        <dbReference type="Google" id="ProtNLM"/>
    </source>
</evidence>
<gene>
    <name evidence="2" type="ORF">TM5383_01135</name>
</gene>
<keyword evidence="3" id="KW-1185">Reference proteome</keyword>
<dbReference type="RefSeq" id="WP_058318041.1">
    <property type="nucleotide sequence ID" value="NZ_CYSF01000006.1"/>
</dbReference>
<sequence length="690" mass="73101">MVTNNKVLTVSYGTFSCTLEGFDDSFDTMKSIAEYFRDLAADDRYFGAEPPTPDAEMLARIAEREIARQVVARQDDGTIHLRAAENAQAQTPAAVAAPAQTPAQPVAEPAPVAAPVEALVQEAAPEVAPSAEAPAAEAPVAEPEIIDADPLPEEAAEAAPATDTDEDSVANKLQRIRAVVSRNAEAAAPIAEAFDENVAEDATPTDAGEDDYLEDEHAEEMDVAAPEVDAILETAAPAVEDLPELAADEDVDPAVLAAIAELNATEEDDAEVDAAEDVALETRIEVSEEIAEEAEDDFDAILAAVRDAEPEPVAEPEAVADMIEEDAEDIATNVAEVAPEEAASETPAEAAPEQPEELPQEAVLDLPEDAPAPVRPVRPVRVVKMKRADYEAGMLTDSTAEEAPAPAAEPVDPSALSAEEEADLLRELSEVEAEFGDEAEQPLDAGDVRSIFADKAEEADVERLMDKTASEMDNPEGAHRRNAIAHLRAAVQANRAETDAGGVLNARETGSHAYRADLNDVVRPTRADAAKASDTAAAAPLKLVAEQRVDTAPEVAEAPAEAAPAVAPVRPRRVRRIQPDVVAAPVEPAATSPAEFSSFAEFAETVGAQELPDLLEAAASYMSHVEGLDQFSRPQLMKKARQIDNMSFSREDGLRSFGQLLRDGKIEKLQGGRFTVSDQIGFKPEARAAG</sequence>
<name>A0A0N7M1Q1_9RHOB</name>
<evidence type="ECO:0000313" key="2">
    <source>
        <dbReference type="EMBL" id="CUH83931.1"/>
    </source>
</evidence>
<evidence type="ECO:0000313" key="3">
    <source>
        <dbReference type="Proteomes" id="UP000051681"/>
    </source>
</evidence>
<feature type="compositionally biased region" description="Low complexity" evidence="1">
    <location>
        <begin position="401"/>
        <end position="410"/>
    </location>
</feature>
<feature type="region of interest" description="Disordered" evidence="1">
    <location>
        <begin position="396"/>
        <end position="421"/>
    </location>
</feature>
<proteinExistence type="predicted"/>
<organism evidence="2 3">
    <name type="scientific">Thalassovita mediterranea</name>
    <dbReference type="NCBI Taxonomy" id="340021"/>
    <lineage>
        <taxon>Bacteria</taxon>
        <taxon>Pseudomonadati</taxon>
        <taxon>Pseudomonadota</taxon>
        <taxon>Alphaproteobacteria</taxon>
        <taxon>Rhodobacterales</taxon>
        <taxon>Roseobacteraceae</taxon>
        <taxon>Thalassovita</taxon>
    </lineage>
</organism>
<dbReference type="AlphaFoldDB" id="A0A0N7M1Q1"/>
<dbReference type="PROSITE" id="PS51257">
    <property type="entry name" value="PROKAR_LIPOPROTEIN"/>
    <property type="match status" value="1"/>
</dbReference>
<protein>
    <recommendedName>
        <fullName evidence="4">Chemotaxis protein CheA</fullName>
    </recommendedName>
</protein>
<dbReference type="STRING" id="340021.TM5383_01135"/>
<reference evidence="2 3" key="1">
    <citation type="submission" date="2015-09" db="EMBL/GenBank/DDBJ databases">
        <authorList>
            <consortium name="Swine Surveillance"/>
        </authorList>
    </citation>
    <scope>NUCLEOTIDE SEQUENCE [LARGE SCALE GENOMIC DNA]</scope>
    <source>
        <strain evidence="2 3">CECT 8383</strain>
    </source>
</reference>
<dbReference type="EMBL" id="CYSF01000006">
    <property type="protein sequence ID" value="CUH83931.1"/>
    <property type="molecule type" value="Genomic_DNA"/>
</dbReference>
<evidence type="ECO:0000256" key="1">
    <source>
        <dbReference type="SAM" id="MobiDB-lite"/>
    </source>
</evidence>
<dbReference type="OrthoDB" id="7798282at2"/>
<accession>A0A0N7M1Q1</accession>
<feature type="compositionally biased region" description="Low complexity" evidence="1">
    <location>
        <begin position="344"/>
        <end position="353"/>
    </location>
</feature>
<feature type="region of interest" description="Disordered" evidence="1">
    <location>
        <begin position="90"/>
        <end position="109"/>
    </location>
</feature>
<feature type="region of interest" description="Disordered" evidence="1">
    <location>
        <begin position="337"/>
        <end position="375"/>
    </location>
</feature>